<reference evidence="21" key="1">
    <citation type="submission" date="2012-12" db="EMBL/GenBank/DDBJ databases">
        <title>Genome Sequence of Photobacterium leiognathi lrivu.4.1.</title>
        <authorList>
            <person name="Urbanczyk H."/>
            <person name="Ogura Y."/>
            <person name="Hayashi T."/>
            <person name="Dunlap P.V."/>
        </authorList>
    </citation>
    <scope>NUCLEOTIDE SEQUENCE [LARGE SCALE GENOMIC DNA]</scope>
    <source>
        <strain evidence="21">lrivu.4.1</strain>
    </source>
</reference>
<keyword evidence="8 17" id="KW-0812">Transmembrane</keyword>
<organism evidence="20 21">
    <name type="scientific">Photobacterium leiognathi lrivu.4.1</name>
    <dbReference type="NCBI Taxonomy" id="1248232"/>
    <lineage>
        <taxon>Bacteria</taxon>
        <taxon>Pseudomonadati</taxon>
        <taxon>Pseudomonadota</taxon>
        <taxon>Gammaproteobacteria</taxon>
        <taxon>Vibrionales</taxon>
        <taxon>Vibrionaceae</taxon>
        <taxon>Photobacterium</taxon>
    </lineage>
</organism>
<evidence type="ECO:0000256" key="8">
    <source>
        <dbReference type="ARBA" id="ARBA00022692"/>
    </source>
</evidence>
<dbReference type="eggNOG" id="COG0489">
    <property type="taxonomic scope" value="Bacteria"/>
</dbReference>
<dbReference type="AlphaFoldDB" id="A0A0U1P8W6"/>
<comment type="similarity">
    <text evidence="2">Belongs to the CpsD/CapB family.</text>
</comment>
<comment type="subcellular location">
    <subcellularLocation>
        <location evidence="1">Cell inner membrane</location>
        <topology evidence="1">Multi-pass membrane protein</topology>
    </subcellularLocation>
</comment>
<feature type="coiled-coil region" evidence="16">
    <location>
        <begin position="337"/>
        <end position="386"/>
    </location>
</feature>
<evidence type="ECO:0000256" key="15">
    <source>
        <dbReference type="ARBA" id="ARBA00051245"/>
    </source>
</evidence>
<dbReference type="Pfam" id="PF02706">
    <property type="entry name" value="Wzz"/>
    <property type="match status" value="1"/>
</dbReference>
<dbReference type="NCBIfam" id="TIGR01007">
    <property type="entry name" value="eps_fam"/>
    <property type="match status" value="1"/>
</dbReference>
<dbReference type="eggNOG" id="COG3206">
    <property type="taxonomic scope" value="Bacteria"/>
</dbReference>
<evidence type="ECO:0000259" key="19">
    <source>
        <dbReference type="Pfam" id="PF13614"/>
    </source>
</evidence>
<keyword evidence="11" id="KW-0067">ATP-binding</keyword>
<evidence type="ECO:0000256" key="7">
    <source>
        <dbReference type="ARBA" id="ARBA00022679"/>
    </source>
</evidence>
<dbReference type="Proteomes" id="UP000030675">
    <property type="component" value="Unassembled WGS sequence"/>
</dbReference>
<keyword evidence="9" id="KW-0547">Nucleotide-binding</keyword>
<dbReference type="HOGENOM" id="CLU_009912_2_1_6"/>
<gene>
    <name evidence="20" type="ORF">PLEI_2604</name>
</gene>
<dbReference type="GO" id="GO:0005886">
    <property type="term" value="C:plasma membrane"/>
    <property type="evidence" value="ECO:0007669"/>
    <property type="project" value="UniProtKB-SubCell"/>
</dbReference>
<dbReference type="InterPro" id="IPR003856">
    <property type="entry name" value="LPS_length_determ_N"/>
</dbReference>
<evidence type="ECO:0000313" key="21">
    <source>
        <dbReference type="Proteomes" id="UP000030675"/>
    </source>
</evidence>
<evidence type="ECO:0000256" key="13">
    <source>
        <dbReference type="ARBA" id="ARBA00023136"/>
    </source>
</evidence>
<dbReference type="InterPro" id="IPR025669">
    <property type="entry name" value="AAA_dom"/>
</dbReference>
<keyword evidence="5" id="KW-1003">Cell membrane</keyword>
<dbReference type="EC" id="2.7.10.2" evidence="4"/>
<dbReference type="GO" id="GO:0004715">
    <property type="term" value="F:non-membrane spanning protein tyrosine kinase activity"/>
    <property type="evidence" value="ECO:0007669"/>
    <property type="project" value="UniProtKB-EC"/>
</dbReference>
<keyword evidence="12 17" id="KW-1133">Transmembrane helix</keyword>
<feature type="domain" description="Polysaccharide chain length determinant N-terminal" evidence="18">
    <location>
        <begin position="14"/>
        <end position="106"/>
    </location>
</feature>
<evidence type="ECO:0000259" key="18">
    <source>
        <dbReference type="Pfam" id="PF02706"/>
    </source>
</evidence>
<feature type="transmembrane region" description="Helical" evidence="17">
    <location>
        <begin position="452"/>
        <end position="473"/>
    </location>
</feature>
<dbReference type="PANTHER" id="PTHR32309">
    <property type="entry name" value="TYROSINE-PROTEIN KINASE"/>
    <property type="match status" value="1"/>
</dbReference>
<keyword evidence="14" id="KW-0829">Tyrosine-protein kinase</keyword>
<evidence type="ECO:0000256" key="2">
    <source>
        <dbReference type="ARBA" id="ARBA00007316"/>
    </source>
</evidence>
<dbReference type="InterPro" id="IPR027417">
    <property type="entry name" value="P-loop_NTPase"/>
</dbReference>
<keyword evidence="6" id="KW-0997">Cell inner membrane</keyword>
<evidence type="ECO:0000256" key="12">
    <source>
        <dbReference type="ARBA" id="ARBA00022989"/>
    </source>
</evidence>
<evidence type="ECO:0000256" key="4">
    <source>
        <dbReference type="ARBA" id="ARBA00011903"/>
    </source>
</evidence>
<dbReference type="CDD" id="cd05387">
    <property type="entry name" value="BY-kinase"/>
    <property type="match status" value="1"/>
</dbReference>
<evidence type="ECO:0000313" key="20">
    <source>
        <dbReference type="EMBL" id="GAD30948.1"/>
    </source>
</evidence>
<feature type="domain" description="AAA" evidence="19">
    <location>
        <begin position="553"/>
        <end position="693"/>
    </location>
</feature>
<evidence type="ECO:0000256" key="9">
    <source>
        <dbReference type="ARBA" id="ARBA00022741"/>
    </source>
</evidence>
<dbReference type="SUPFAM" id="SSF52540">
    <property type="entry name" value="P-loop containing nucleoside triphosphate hydrolases"/>
    <property type="match status" value="1"/>
</dbReference>
<evidence type="ECO:0000256" key="14">
    <source>
        <dbReference type="ARBA" id="ARBA00023137"/>
    </source>
</evidence>
<evidence type="ECO:0000256" key="1">
    <source>
        <dbReference type="ARBA" id="ARBA00004429"/>
    </source>
</evidence>
<evidence type="ECO:0000256" key="5">
    <source>
        <dbReference type="ARBA" id="ARBA00022475"/>
    </source>
</evidence>
<keyword evidence="7" id="KW-0808">Transferase</keyword>
<evidence type="ECO:0000256" key="16">
    <source>
        <dbReference type="SAM" id="Coils"/>
    </source>
</evidence>
<dbReference type="RefSeq" id="WP_023933723.1">
    <property type="nucleotide sequence ID" value="NZ_DF196819.1"/>
</dbReference>
<evidence type="ECO:0000256" key="17">
    <source>
        <dbReference type="SAM" id="Phobius"/>
    </source>
</evidence>
<evidence type="ECO:0000256" key="10">
    <source>
        <dbReference type="ARBA" id="ARBA00022777"/>
    </source>
</evidence>
<accession>A0A0U1P8W6</accession>
<evidence type="ECO:0000256" key="6">
    <source>
        <dbReference type="ARBA" id="ARBA00022519"/>
    </source>
</evidence>
<comment type="catalytic activity">
    <reaction evidence="15">
        <text>L-tyrosyl-[protein] + ATP = O-phospho-L-tyrosyl-[protein] + ADP + H(+)</text>
        <dbReference type="Rhea" id="RHEA:10596"/>
        <dbReference type="Rhea" id="RHEA-COMP:10136"/>
        <dbReference type="Rhea" id="RHEA-COMP:20101"/>
        <dbReference type="ChEBI" id="CHEBI:15378"/>
        <dbReference type="ChEBI" id="CHEBI:30616"/>
        <dbReference type="ChEBI" id="CHEBI:46858"/>
        <dbReference type="ChEBI" id="CHEBI:61978"/>
        <dbReference type="ChEBI" id="CHEBI:456216"/>
        <dbReference type="EC" id="2.7.10.2"/>
    </reaction>
</comment>
<proteinExistence type="inferred from homology"/>
<dbReference type="InterPro" id="IPR005702">
    <property type="entry name" value="Wzc-like_C"/>
</dbReference>
<dbReference type="EMBL" id="DF196819">
    <property type="protein sequence ID" value="GAD30948.1"/>
    <property type="molecule type" value="Genomic_DNA"/>
</dbReference>
<keyword evidence="16" id="KW-0175">Coiled coil</keyword>
<comment type="similarity">
    <text evidence="3">Belongs to the etk/wzc family.</text>
</comment>
<sequence length="708" mass="79187">MLFKSPEELVVKDETINFSKYFNRIKSNWMWIVLITVIFATLAFLKSPISTNTYSATSTLMIDATPPKPISLQNLPNYDPTQKEFYATQYALLRSNVIAAKVIENLDLTNNPDFMGEPKSTHSSLKARIKQWLIDFKQPSDGSVAVAQSLTHTTPSELKALQIFAKSLLITPIDKTQLVMITYTSKDPSLAANIANAVGQAYINYYVDINSETNKKASEWLTSRLTELKQQLNDSEKKLTDYLAKEQLVNTIAVDELANSELINLTNRLAAITDKRVQTEALYTTLRGSRHLSYNQIDAISEISNHPQIRDITNAETDAENVVAELSKRYGPKHEKMLEAESQLAAIRARKDRMLKRLVEGVKKELESNQRQEHEIEAEIKKKKEEFQSLAVKKVHYQALQQDVDTNKQLLKTFLERQKATIATEDYKDSIAHFTDYALKAYPSGPNIKKNVLIASIVGLILSLCVLFAIQFFDTTVESSEEFERYFPLFSLGNIPFIKRLAKKKIPIDEDTLSAKEKPMFFEGIRNVRTALNLAITGEQRTVMITSALAKEGKTTLATNLARSLAQSEKVALVQVDLHNQGTALSAPQGLSEILTGKATLSDVMAKSNQNNLVMIPAGEPVADPQELLSSPRFTALLNELKQQFDKVIIDTPASLITSDAFIVAKAADVILLTVAANKTKRNDVEQTLHKFNAYELNVDGVVINKVL</sequence>
<feature type="coiled-coil region" evidence="16">
    <location>
        <begin position="218"/>
        <end position="245"/>
    </location>
</feature>
<dbReference type="Gene3D" id="3.40.50.300">
    <property type="entry name" value="P-loop containing nucleotide triphosphate hydrolases"/>
    <property type="match status" value="1"/>
</dbReference>
<keyword evidence="10" id="KW-0418">Kinase</keyword>
<evidence type="ECO:0000256" key="3">
    <source>
        <dbReference type="ARBA" id="ARBA00008883"/>
    </source>
</evidence>
<dbReference type="InterPro" id="IPR050445">
    <property type="entry name" value="Bact_polysacc_biosynth/exp"/>
</dbReference>
<dbReference type="GO" id="GO:0005524">
    <property type="term" value="F:ATP binding"/>
    <property type="evidence" value="ECO:0007669"/>
    <property type="project" value="UniProtKB-KW"/>
</dbReference>
<name>A0A0U1P8W6_PHOLE</name>
<feature type="transmembrane region" description="Helical" evidence="17">
    <location>
        <begin position="28"/>
        <end position="45"/>
    </location>
</feature>
<keyword evidence="13 17" id="KW-0472">Membrane</keyword>
<dbReference type="Pfam" id="PF13614">
    <property type="entry name" value="AAA_31"/>
    <property type="match status" value="1"/>
</dbReference>
<dbReference type="PANTHER" id="PTHR32309:SF13">
    <property type="entry name" value="FERRIC ENTEROBACTIN TRANSPORT PROTEIN FEPE"/>
    <property type="match status" value="1"/>
</dbReference>
<protein>
    <recommendedName>
        <fullName evidence="4">non-specific protein-tyrosine kinase</fullName>
        <ecNumber evidence="4">2.7.10.2</ecNumber>
    </recommendedName>
</protein>
<evidence type="ECO:0000256" key="11">
    <source>
        <dbReference type="ARBA" id="ARBA00022840"/>
    </source>
</evidence>